<dbReference type="AlphaFoldDB" id="A0A370DTB1"/>
<evidence type="ECO:0000256" key="1">
    <source>
        <dbReference type="SAM" id="SignalP"/>
    </source>
</evidence>
<organism evidence="2 3">
    <name type="scientific">endosymbiont of Escarpia spicata</name>
    <dbReference type="NCBI Taxonomy" id="2200908"/>
    <lineage>
        <taxon>Bacteria</taxon>
        <taxon>Pseudomonadati</taxon>
        <taxon>Pseudomonadota</taxon>
        <taxon>Gammaproteobacteria</taxon>
        <taxon>sulfur-oxidizing symbionts</taxon>
    </lineage>
</organism>
<feature type="chain" id="PRO_5016646462" evidence="1">
    <location>
        <begin position="23"/>
        <end position="258"/>
    </location>
</feature>
<dbReference type="NCBIfam" id="TIGR03759">
    <property type="entry name" value="conj_TIGR03759"/>
    <property type="match status" value="1"/>
</dbReference>
<dbReference type="InterPro" id="IPR036249">
    <property type="entry name" value="Thioredoxin-like_sf"/>
</dbReference>
<sequence length="258" mass="29163">MSRRWRSMVFLGALIASNTVMAAELSHTQIEDTRQDNSHKATNVLSATDLAHARLWGLTETEWRRYKQLMQGIRGSISPATISPIEVLGIHARNDAERQRYAEVWARAMYEDAGRILAFQHAYDAATKRLYPNVSLIDLSRLPGKTEAKNTFQAGDRLLFFTRPDCPACDLLLNKLLKRIDEVSGIDIYLTNVDKGDDRAVRDWASNHQIDPDWVRSRRITLNHDSGALDKLTQGQGEVPSVLRRRGGDVSRLPVSEL</sequence>
<evidence type="ECO:0000313" key="3">
    <source>
        <dbReference type="Proteomes" id="UP000254771"/>
    </source>
</evidence>
<feature type="signal peptide" evidence="1">
    <location>
        <begin position="1"/>
        <end position="22"/>
    </location>
</feature>
<dbReference type="SUPFAM" id="SSF52833">
    <property type="entry name" value="Thioredoxin-like"/>
    <property type="match status" value="1"/>
</dbReference>
<name>A0A370DTB1_9GAMM</name>
<dbReference type="EMBL" id="QFXE01000005">
    <property type="protein sequence ID" value="RDH87704.1"/>
    <property type="molecule type" value="Genomic_DNA"/>
</dbReference>
<accession>A0A370DTB1</accession>
<gene>
    <name evidence="2" type="ORF">DIZ78_03905</name>
</gene>
<evidence type="ECO:0000313" key="2">
    <source>
        <dbReference type="EMBL" id="RDH87704.1"/>
    </source>
</evidence>
<dbReference type="InterPro" id="IPR022293">
    <property type="entry name" value="Integrating-conj_element"/>
</dbReference>
<dbReference type="Proteomes" id="UP000254771">
    <property type="component" value="Unassembled WGS sequence"/>
</dbReference>
<comment type="caution">
    <text evidence="2">The sequence shown here is derived from an EMBL/GenBank/DDBJ whole genome shotgun (WGS) entry which is preliminary data.</text>
</comment>
<keyword evidence="1" id="KW-0732">Signal</keyword>
<keyword evidence="3" id="KW-1185">Reference proteome</keyword>
<proteinExistence type="predicted"/>
<reference evidence="2 3" key="1">
    <citation type="journal article" date="2018" name="ISME J.">
        <title>Endosymbiont genomes yield clues of tubeworm success.</title>
        <authorList>
            <person name="Li Y."/>
            <person name="Liles M.R."/>
            <person name="Halanych K.M."/>
        </authorList>
    </citation>
    <scope>NUCLEOTIDE SEQUENCE [LARGE SCALE GENOMIC DNA]</scope>
    <source>
        <strain evidence="2">A1462</strain>
    </source>
</reference>
<protein>
    <submittedName>
        <fullName evidence="2">TIGR03759 family integrating conjugative element protein</fullName>
    </submittedName>
</protein>